<dbReference type="AlphaFoldDB" id="A0A1U7N5D0"/>
<accession>A0A1U7N5D0</accession>
<evidence type="ECO:0000313" key="2">
    <source>
        <dbReference type="Proteomes" id="UP000186657"/>
    </source>
</evidence>
<dbReference type="EMBL" id="MKZS01000001">
    <property type="protein sequence ID" value="OLT61163.1"/>
    <property type="molecule type" value="Genomic_DNA"/>
</dbReference>
<dbReference type="Proteomes" id="UP000186657">
    <property type="component" value="Unassembled WGS sequence"/>
</dbReference>
<name>A0A1U7N5D0_9CYAN</name>
<protein>
    <submittedName>
        <fullName evidence="1">Uncharacterized protein</fullName>
    </submittedName>
</protein>
<gene>
    <name evidence="1" type="ORF">BJP37_21215</name>
</gene>
<evidence type="ECO:0000313" key="1">
    <source>
        <dbReference type="EMBL" id="OLT61163.1"/>
    </source>
</evidence>
<organism evidence="1 2">
    <name type="scientific">Moorena bouillonii PNG</name>
    <dbReference type="NCBI Taxonomy" id="568701"/>
    <lineage>
        <taxon>Bacteria</taxon>
        <taxon>Bacillati</taxon>
        <taxon>Cyanobacteriota</taxon>
        <taxon>Cyanophyceae</taxon>
        <taxon>Coleofasciculales</taxon>
        <taxon>Coleofasciculaceae</taxon>
        <taxon>Moorena</taxon>
    </lineage>
</organism>
<keyword evidence="2" id="KW-1185">Reference proteome</keyword>
<proteinExistence type="predicted"/>
<sequence>MPSKIAPCLDAVASPSAGTRGTRTEAATLPVGCLNNAPYTISVFVAQFWVSPELAQMVQLFCAGRVTFNLHDKGGLGKNNLLKP</sequence>
<comment type="caution">
    <text evidence="1">The sequence shown here is derived from an EMBL/GenBank/DDBJ whole genome shotgun (WGS) entry which is preliminary data.</text>
</comment>
<reference evidence="1 2" key="1">
    <citation type="submission" date="2016-10" db="EMBL/GenBank/DDBJ databases">
        <title>Comparative genomics uncovers the prolific and rare metabolic potential of the cyanobacterial genus Moorea.</title>
        <authorList>
            <person name="Leao T."/>
            <person name="Castelao G."/>
            <person name="Korobeynikov A."/>
            <person name="Monroe E.A."/>
            <person name="Podell S."/>
            <person name="Glukhov E."/>
            <person name="Allen E."/>
            <person name="Gerwick W.H."/>
            <person name="Gerwick L."/>
        </authorList>
    </citation>
    <scope>NUCLEOTIDE SEQUENCE [LARGE SCALE GENOMIC DNA]</scope>
    <source>
        <strain evidence="1 2">PNG5-198</strain>
    </source>
</reference>